<name>A0A4P6M8Q5_9FIRM</name>
<dbReference type="GO" id="GO:0005198">
    <property type="term" value="F:structural molecule activity"/>
    <property type="evidence" value="ECO:0007669"/>
    <property type="project" value="InterPro"/>
</dbReference>
<evidence type="ECO:0000313" key="2">
    <source>
        <dbReference type="EMBL" id="QBF00004.1"/>
    </source>
</evidence>
<evidence type="ECO:0008006" key="4">
    <source>
        <dbReference type="Google" id="ProtNLM"/>
    </source>
</evidence>
<evidence type="ECO:0000256" key="1">
    <source>
        <dbReference type="SAM" id="MobiDB-lite"/>
    </source>
</evidence>
<dbReference type="KEGG" id="bpro:PMF13cell1_05599"/>
<feature type="region of interest" description="Disordered" evidence="1">
    <location>
        <begin position="144"/>
        <end position="211"/>
    </location>
</feature>
<dbReference type="Pfam" id="PF06152">
    <property type="entry name" value="Phage_min_cap2"/>
    <property type="match status" value="1"/>
</dbReference>
<accession>A0A4P6M8Q5</accession>
<dbReference type="AlphaFoldDB" id="A0A4P6M8Q5"/>
<feature type="compositionally biased region" description="Basic and acidic residues" evidence="1">
    <location>
        <begin position="144"/>
        <end position="191"/>
    </location>
</feature>
<protein>
    <recommendedName>
        <fullName evidence="4">Phage capsid protein</fullName>
    </recommendedName>
</protein>
<proteinExistence type="predicted"/>
<dbReference type="Proteomes" id="UP000289794">
    <property type="component" value="Chromosome"/>
</dbReference>
<organism evidence="2 3">
    <name type="scientific">Blautia producta</name>
    <dbReference type="NCBI Taxonomy" id="33035"/>
    <lineage>
        <taxon>Bacteria</taxon>
        <taxon>Bacillati</taxon>
        <taxon>Bacillota</taxon>
        <taxon>Clostridia</taxon>
        <taxon>Lachnospirales</taxon>
        <taxon>Lachnospiraceae</taxon>
        <taxon>Blautia</taxon>
    </lineage>
</organism>
<evidence type="ECO:0000313" key="3">
    <source>
        <dbReference type="Proteomes" id="UP000289794"/>
    </source>
</evidence>
<sequence>MSDKKREDDAYNLRRIFEEMELDLARSLRRNLKRHEREEEEEGFRWEMWQRAKLRNLQKYRRESKKIVDEISPEVERIVNEALEDNYHRGQNLFNRIWDRIESTFSKRKRVKFPKSIAHHKLSTPPPAEQDFFGVNRNKIEVMQEEAEKAKPQKEEKQEPQKEVPAVEKSEERLEPPKEQKAEPPDKKVEGQEPQEISEPFHPDGKEKPLPEAMQDKKLDNMSGQVVNDMREAQKAVWRRMDDIYRRTIYRAGMNMAAGAKTLDQAVDMATKEFLAAGIDCIEYRNGRRVNIASYAEMALRTASQRAVLLGEGKKRDEWGIHTVVVSAHANTCLLCAPWQGKVLVDDVFCHGTPEEAKELGIPLLSDAMKAGLLHPNCRHTIATYFPGITKPPEIPDKDKAIGTYNAEQQQRALERKIRKWKRKAEGSLSPENVSYANEKVGRYQEELRVHLDRHPELRRDYSREKTRGIPDNPKLFKSTGGKYDRGTVEWTLRRDDEAESYYDAMRSTNDDVRAIAKSIGWTEYSIARIKQHVFLNKHILDDGIRRFDADYNMAVAWQRLINGDYLDRDIMLLKHEYLESVVEMKYNLTYREAHDRTTLKHDWNGLLEKEAGEYGETDNLHELIGKD</sequence>
<gene>
    <name evidence="2" type="ORF">PMF13cell1_05599</name>
</gene>
<dbReference type="InterPro" id="IPR009319">
    <property type="entry name" value="Phage_A118_VSP1"/>
</dbReference>
<reference evidence="2 3" key="1">
    <citation type="submission" date="2019-01" db="EMBL/GenBank/DDBJ databases">
        <title>PMF-metabolizing Aryl O-demethylase.</title>
        <authorList>
            <person name="Kim M."/>
        </authorList>
    </citation>
    <scope>NUCLEOTIDE SEQUENCE [LARGE SCALE GENOMIC DNA]</scope>
    <source>
        <strain evidence="2 3">PMF1</strain>
    </source>
</reference>
<dbReference type="RefSeq" id="WP_243125987.1">
    <property type="nucleotide sequence ID" value="NZ_CP035945.1"/>
</dbReference>
<feature type="compositionally biased region" description="Basic and acidic residues" evidence="1">
    <location>
        <begin position="199"/>
        <end position="211"/>
    </location>
</feature>
<dbReference type="EMBL" id="CP035945">
    <property type="protein sequence ID" value="QBF00004.1"/>
    <property type="molecule type" value="Genomic_DNA"/>
</dbReference>